<evidence type="ECO:0000259" key="11">
    <source>
        <dbReference type="Pfam" id="PF02753"/>
    </source>
</evidence>
<dbReference type="InterPro" id="IPR001829">
    <property type="entry name" value="Pili_assmbl_chaperone_bac"/>
</dbReference>
<dbReference type="RefSeq" id="WP_226799042.1">
    <property type="nucleotide sequence ID" value="NZ_CP040449.1"/>
</dbReference>
<dbReference type="InterPro" id="IPR050643">
    <property type="entry name" value="Periplasmic_pilus_chap"/>
</dbReference>
<organism evidence="12 13">
    <name type="scientific">Aeromonas simiae</name>
    <dbReference type="NCBI Taxonomy" id="218936"/>
    <lineage>
        <taxon>Bacteria</taxon>
        <taxon>Pseudomonadati</taxon>
        <taxon>Pseudomonadota</taxon>
        <taxon>Gammaproteobacteria</taxon>
        <taxon>Aeromonadales</taxon>
        <taxon>Aeromonadaceae</taxon>
        <taxon>Aeromonas</taxon>
    </lineage>
</organism>
<feature type="signal peptide" evidence="9">
    <location>
        <begin position="1"/>
        <end position="27"/>
    </location>
</feature>
<dbReference type="GO" id="GO:0071555">
    <property type="term" value="P:cell wall organization"/>
    <property type="evidence" value="ECO:0007669"/>
    <property type="project" value="InterPro"/>
</dbReference>
<dbReference type="EMBL" id="CP040449">
    <property type="protein sequence ID" value="QFI54448.1"/>
    <property type="molecule type" value="Genomic_DNA"/>
</dbReference>
<dbReference type="PANTHER" id="PTHR30251:SF5">
    <property type="entry name" value="FIMBRIAL CHAPARONE PROTEIN"/>
    <property type="match status" value="1"/>
</dbReference>
<evidence type="ECO:0000256" key="3">
    <source>
        <dbReference type="ARBA" id="ARBA00022558"/>
    </source>
</evidence>
<evidence type="ECO:0000313" key="13">
    <source>
        <dbReference type="Proteomes" id="UP000594034"/>
    </source>
</evidence>
<evidence type="ECO:0000313" key="12">
    <source>
        <dbReference type="EMBL" id="QFI54448.1"/>
    </source>
</evidence>
<keyword evidence="3" id="KW-1029">Fimbrium biogenesis</keyword>
<evidence type="ECO:0000256" key="6">
    <source>
        <dbReference type="ARBA" id="ARBA00023186"/>
    </source>
</evidence>
<dbReference type="InterPro" id="IPR008962">
    <property type="entry name" value="PapD-like_sf"/>
</dbReference>
<evidence type="ECO:0000256" key="5">
    <source>
        <dbReference type="ARBA" id="ARBA00022764"/>
    </source>
</evidence>
<dbReference type="Pfam" id="PF00345">
    <property type="entry name" value="PapD_N"/>
    <property type="match status" value="1"/>
</dbReference>
<keyword evidence="4 9" id="KW-0732">Signal</keyword>
<evidence type="ECO:0000256" key="1">
    <source>
        <dbReference type="ARBA" id="ARBA00004418"/>
    </source>
</evidence>
<evidence type="ECO:0000256" key="9">
    <source>
        <dbReference type="SAM" id="SignalP"/>
    </source>
</evidence>
<dbReference type="FunFam" id="2.60.40.10:FF:000458">
    <property type="entry name" value="Molecular chaperone FimC"/>
    <property type="match status" value="1"/>
</dbReference>
<gene>
    <name evidence="12" type="ORF">FE240_06910</name>
</gene>
<dbReference type="InterPro" id="IPR018046">
    <property type="entry name" value="Pili_assmbl_chaperone_CS"/>
</dbReference>
<proteinExistence type="inferred from homology"/>
<comment type="similarity">
    <text evidence="2 8">Belongs to the periplasmic pilus chaperone family.</text>
</comment>
<dbReference type="KEGG" id="asim:FE240_06910"/>
<dbReference type="Pfam" id="PF02753">
    <property type="entry name" value="PapD_C"/>
    <property type="match status" value="1"/>
</dbReference>
<name>A0A5J6WX37_9GAMM</name>
<evidence type="ECO:0000256" key="2">
    <source>
        <dbReference type="ARBA" id="ARBA00007399"/>
    </source>
</evidence>
<dbReference type="PANTHER" id="PTHR30251">
    <property type="entry name" value="PILUS ASSEMBLY CHAPERONE"/>
    <property type="match status" value="1"/>
</dbReference>
<dbReference type="InterPro" id="IPR016147">
    <property type="entry name" value="Pili_assmbl_chaperone_N"/>
</dbReference>
<dbReference type="InterPro" id="IPR036316">
    <property type="entry name" value="Pili_assmbl_chap_C_dom_sf"/>
</dbReference>
<protein>
    <submittedName>
        <fullName evidence="12">Molecular chaperone</fullName>
    </submittedName>
</protein>
<feature type="domain" description="Pili assembly chaperone N-terminal" evidence="10">
    <location>
        <begin position="29"/>
        <end position="146"/>
    </location>
</feature>
<keyword evidence="13" id="KW-1185">Reference proteome</keyword>
<keyword evidence="6 8" id="KW-0143">Chaperone</keyword>
<dbReference type="PROSITE" id="PS00635">
    <property type="entry name" value="PILI_CHAPERONE"/>
    <property type="match status" value="1"/>
</dbReference>
<dbReference type="SUPFAM" id="SSF49354">
    <property type="entry name" value="PapD-like"/>
    <property type="match status" value="1"/>
</dbReference>
<reference evidence="12 13" key="1">
    <citation type="submission" date="2019-05" db="EMBL/GenBank/DDBJ databases">
        <title>OXA-830, a novel chromosomally encoded expanded-spectrum class D beta-lactamase in Aeromonas simiae.</title>
        <authorList>
            <person name="Zhou W."/>
            <person name="Chen Q."/>
        </authorList>
    </citation>
    <scope>NUCLEOTIDE SEQUENCE [LARGE SCALE GENOMIC DNA]</scope>
    <source>
        <strain evidence="12 13">A6</strain>
    </source>
</reference>
<evidence type="ECO:0000259" key="10">
    <source>
        <dbReference type="Pfam" id="PF00345"/>
    </source>
</evidence>
<accession>A0A5J6WX37</accession>
<dbReference type="Proteomes" id="UP000594034">
    <property type="component" value="Chromosome"/>
</dbReference>
<dbReference type="SUPFAM" id="SSF49584">
    <property type="entry name" value="Periplasmic chaperone C-domain"/>
    <property type="match status" value="1"/>
</dbReference>
<evidence type="ECO:0000256" key="7">
    <source>
        <dbReference type="ARBA" id="ARBA00023319"/>
    </source>
</evidence>
<dbReference type="InterPro" id="IPR013783">
    <property type="entry name" value="Ig-like_fold"/>
</dbReference>
<dbReference type="GO" id="GO:0030288">
    <property type="term" value="C:outer membrane-bounded periplasmic space"/>
    <property type="evidence" value="ECO:0007669"/>
    <property type="project" value="InterPro"/>
</dbReference>
<dbReference type="Gene3D" id="2.60.40.10">
    <property type="entry name" value="Immunoglobulins"/>
    <property type="match status" value="2"/>
</dbReference>
<dbReference type="AlphaFoldDB" id="A0A5J6WX37"/>
<sequence>MKMSVLQKGILGMLLPATLLCGESAMAAISLDRTRVVFPGNEKSVSLSIANVSSQKPYLAQAWLEDAKGNKVNSPLVVTPPLQRLEPLKKSVVRVSVTDAISGLPTDRESLFYFSLREIPPRSEQPNVMQLALQSKIKLFYRPAGIIPEKYSRLDNLLVLHPAANGYKVENPSPYYMTILGITGSPKSSIPKGFKAVMIEPKSSKFIQSEVYPEPYLTTIDDFGGKPVLGFPCRNGVCRAALHDEQ</sequence>
<evidence type="ECO:0000256" key="4">
    <source>
        <dbReference type="ARBA" id="ARBA00022729"/>
    </source>
</evidence>
<feature type="chain" id="PRO_5023869566" evidence="9">
    <location>
        <begin position="28"/>
        <end position="246"/>
    </location>
</feature>
<keyword evidence="7" id="KW-0393">Immunoglobulin domain</keyword>
<dbReference type="PRINTS" id="PR00969">
    <property type="entry name" value="CHAPERONPILI"/>
</dbReference>
<dbReference type="InterPro" id="IPR016148">
    <property type="entry name" value="Pili_assmbl_chaperone_C"/>
</dbReference>
<comment type="subcellular location">
    <subcellularLocation>
        <location evidence="1 8">Periplasm</location>
    </subcellularLocation>
</comment>
<feature type="domain" description="Pili assembly chaperone C-terminal" evidence="11">
    <location>
        <begin position="169"/>
        <end position="225"/>
    </location>
</feature>
<keyword evidence="5" id="KW-0574">Periplasm</keyword>
<evidence type="ECO:0000256" key="8">
    <source>
        <dbReference type="RuleBase" id="RU003918"/>
    </source>
</evidence>